<keyword evidence="3" id="KW-1185">Reference proteome</keyword>
<accession>A2E4J5</accession>
<dbReference type="SMR" id="A2E4J5"/>
<dbReference type="VEuPathDB" id="TrichDB:TVAG_445290"/>
<dbReference type="KEGG" id="tva:4770414"/>
<sequence length="409" mass="47355">MIEVPVDVNDVINQGQQNELFQLQYKIQQYTEAIQNYENVIKKMEETHKAQINELKTNLNHMEAKYYEKEAENNMLHGALKEKENWNTSKEILDLLGCSTMDQVVSKITELQNENRSLLVTIESNKVFGSSECPKCALYQQEIESIMQNHRSEMQEMQKGYEAQLTSIKTASKQDTMITDFSKLNQEISQLNSENSKLKTKIATLEEANSQISHENMLLKQDKAQLEINNREFNSRLEELNNQLEATRKKDDSIKETFTNLIKKLNYYRAQNGTSSTAICEKLSNIFEELLITDSSKEPNLDELIGVLSTAKQEVPFVPELAGHFRTRAELLYNSYESKLGDIYNRIGGIEDKLQNMNPKFEALVSQITEMNEINEELQERVRDFEENDMAPKVAFYQKQLAELKSRMK</sequence>
<feature type="coiled-coil region" evidence="1">
    <location>
        <begin position="361"/>
        <end position="388"/>
    </location>
</feature>
<reference evidence="2" key="1">
    <citation type="submission" date="2006-10" db="EMBL/GenBank/DDBJ databases">
        <authorList>
            <person name="Amadeo P."/>
            <person name="Zhao Q."/>
            <person name="Wortman J."/>
            <person name="Fraser-Liggett C."/>
            <person name="Carlton J."/>
        </authorList>
    </citation>
    <scope>NUCLEOTIDE SEQUENCE</scope>
    <source>
        <strain evidence="2">G3</strain>
    </source>
</reference>
<name>A2E4J5_TRIV3</name>
<evidence type="ECO:0000256" key="1">
    <source>
        <dbReference type="SAM" id="Coils"/>
    </source>
</evidence>
<dbReference type="InParanoid" id="A2E4J5"/>
<feature type="coiled-coil region" evidence="1">
    <location>
        <begin position="181"/>
        <end position="257"/>
    </location>
</feature>
<dbReference type="VEuPathDB" id="TrichDB:TVAGG3_1050530"/>
<dbReference type="AlphaFoldDB" id="A2E4J5"/>
<organism evidence="2 3">
    <name type="scientific">Trichomonas vaginalis (strain ATCC PRA-98 / G3)</name>
    <dbReference type="NCBI Taxonomy" id="412133"/>
    <lineage>
        <taxon>Eukaryota</taxon>
        <taxon>Metamonada</taxon>
        <taxon>Parabasalia</taxon>
        <taxon>Trichomonadida</taxon>
        <taxon>Trichomonadidae</taxon>
        <taxon>Trichomonas</taxon>
    </lineage>
</organism>
<dbReference type="RefSeq" id="XP_001324640.1">
    <property type="nucleotide sequence ID" value="XM_001324605.1"/>
</dbReference>
<evidence type="ECO:0000313" key="3">
    <source>
        <dbReference type="Proteomes" id="UP000001542"/>
    </source>
</evidence>
<dbReference type="Proteomes" id="UP000001542">
    <property type="component" value="Unassembled WGS sequence"/>
</dbReference>
<keyword evidence="1" id="KW-0175">Coiled coil</keyword>
<protein>
    <submittedName>
        <fullName evidence="2">Uncharacterized protein</fullName>
    </submittedName>
</protein>
<proteinExistence type="predicted"/>
<reference evidence="2" key="2">
    <citation type="journal article" date="2007" name="Science">
        <title>Draft genome sequence of the sexually transmitted pathogen Trichomonas vaginalis.</title>
        <authorList>
            <person name="Carlton J.M."/>
            <person name="Hirt R.P."/>
            <person name="Silva J.C."/>
            <person name="Delcher A.L."/>
            <person name="Schatz M."/>
            <person name="Zhao Q."/>
            <person name="Wortman J.R."/>
            <person name="Bidwell S.L."/>
            <person name="Alsmark U.C.M."/>
            <person name="Besteiro S."/>
            <person name="Sicheritz-Ponten T."/>
            <person name="Noel C.J."/>
            <person name="Dacks J.B."/>
            <person name="Foster P.G."/>
            <person name="Simillion C."/>
            <person name="Van de Peer Y."/>
            <person name="Miranda-Saavedra D."/>
            <person name="Barton G.J."/>
            <person name="Westrop G.D."/>
            <person name="Mueller S."/>
            <person name="Dessi D."/>
            <person name="Fiori P.L."/>
            <person name="Ren Q."/>
            <person name="Paulsen I."/>
            <person name="Zhang H."/>
            <person name="Bastida-Corcuera F.D."/>
            <person name="Simoes-Barbosa A."/>
            <person name="Brown M.T."/>
            <person name="Hayes R.D."/>
            <person name="Mukherjee M."/>
            <person name="Okumura C.Y."/>
            <person name="Schneider R."/>
            <person name="Smith A.J."/>
            <person name="Vanacova S."/>
            <person name="Villalvazo M."/>
            <person name="Haas B.J."/>
            <person name="Pertea M."/>
            <person name="Feldblyum T.V."/>
            <person name="Utterback T.R."/>
            <person name="Shu C.L."/>
            <person name="Osoegawa K."/>
            <person name="de Jong P.J."/>
            <person name="Hrdy I."/>
            <person name="Horvathova L."/>
            <person name="Zubacova Z."/>
            <person name="Dolezal P."/>
            <person name="Malik S.B."/>
            <person name="Logsdon J.M. Jr."/>
            <person name="Henze K."/>
            <person name="Gupta A."/>
            <person name="Wang C.C."/>
            <person name="Dunne R.L."/>
            <person name="Upcroft J.A."/>
            <person name="Upcroft P."/>
            <person name="White O."/>
            <person name="Salzberg S.L."/>
            <person name="Tang P."/>
            <person name="Chiu C.-H."/>
            <person name="Lee Y.-S."/>
            <person name="Embley T.M."/>
            <person name="Coombs G.H."/>
            <person name="Mottram J.C."/>
            <person name="Tachezy J."/>
            <person name="Fraser-Liggett C.M."/>
            <person name="Johnson P.J."/>
        </authorList>
    </citation>
    <scope>NUCLEOTIDE SEQUENCE [LARGE SCALE GENOMIC DNA]</scope>
    <source>
        <strain evidence="2">G3</strain>
    </source>
</reference>
<dbReference type="EMBL" id="DS113302">
    <property type="protein sequence ID" value="EAY12417.1"/>
    <property type="molecule type" value="Genomic_DNA"/>
</dbReference>
<dbReference type="Gene3D" id="6.10.250.3110">
    <property type="match status" value="1"/>
</dbReference>
<evidence type="ECO:0000313" key="2">
    <source>
        <dbReference type="EMBL" id="EAY12417.1"/>
    </source>
</evidence>
<gene>
    <name evidence="2" type="ORF">TVAG_445290</name>
</gene>
<feature type="coiled-coil region" evidence="1">
    <location>
        <begin position="20"/>
        <end position="72"/>
    </location>
</feature>